<dbReference type="GO" id="GO:0004252">
    <property type="term" value="F:serine-type endopeptidase activity"/>
    <property type="evidence" value="ECO:0007669"/>
    <property type="project" value="UniProtKB-UniRule"/>
</dbReference>
<evidence type="ECO:0000259" key="10">
    <source>
        <dbReference type="Pfam" id="PF05922"/>
    </source>
</evidence>
<dbReference type="EMBL" id="WIGM01000248">
    <property type="protein sequence ID" value="KAF6831972.1"/>
    <property type="molecule type" value="Genomic_DNA"/>
</dbReference>
<dbReference type="Gene3D" id="3.30.70.80">
    <property type="entry name" value="Peptidase S8 propeptide/proteinase inhibitor I9"/>
    <property type="match status" value="1"/>
</dbReference>
<feature type="active site" description="Charge relay system" evidence="6">
    <location>
        <position position="355"/>
    </location>
</feature>
<feature type="domain" description="Peptidase S8/S53" evidence="9">
    <location>
        <begin position="155"/>
        <end position="393"/>
    </location>
</feature>
<evidence type="ECO:0000256" key="7">
    <source>
        <dbReference type="RuleBase" id="RU003355"/>
    </source>
</evidence>
<feature type="chain" id="PRO_5034873891" evidence="8">
    <location>
        <begin position="21"/>
        <end position="410"/>
    </location>
</feature>
<proteinExistence type="inferred from homology"/>
<sequence>MVNFKNIATLVAALVPFGAALPAPQAESAPSVAVAGKFIVTLKSGISSRDVDSHLTWVDAVHKRSLSRRDGQADTAAGVDKKYNIGKFNGYSGQFDEATLEELKSNPDVANIEPEQIYTLEALTTQSGATWGLGSISSRTKGSTTYKYDESAGEGTYAYVVDSGINVNHNEFEGRATQGYNGAGGVFDDTFGHGTHVAGTIGGKTYGVAKKTNLIDVKVFIGKESSTSIILDGYQWAVQDIVAKGRQSRAVINMSLGKLPISGGPSSAAFNAAVAAAYESGVLSVVASGNENLVAATRSPASAPEAITVGAIDSAWKEGSYSNYGDAVDILAPGTGVLSAYIGSNSATASSTGTSMATPHVVGLALYLAALEDLNTPAALTARILELATEGAATGLRTGTPNLVAFNGAQ</sequence>
<dbReference type="InterPro" id="IPR037045">
    <property type="entry name" value="S8pro/Inhibitor_I9_sf"/>
</dbReference>
<dbReference type="PROSITE" id="PS51892">
    <property type="entry name" value="SUBTILASE"/>
    <property type="match status" value="1"/>
</dbReference>
<evidence type="ECO:0000256" key="3">
    <source>
        <dbReference type="ARBA" id="ARBA00022729"/>
    </source>
</evidence>
<feature type="domain" description="Inhibitor I9" evidence="10">
    <location>
        <begin position="37"/>
        <end position="120"/>
    </location>
</feature>
<dbReference type="PRINTS" id="PR00723">
    <property type="entry name" value="SUBTILISIN"/>
</dbReference>
<dbReference type="GO" id="GO:0005576">
    <property type="term" value="C:extracellular region"/>
    <property type="evidence" value="ECO:0007669"/>
    <property type="project" value="UniProtKB-ARBA"/>
</dbReference>
<dbReference type="FunFam" id="3.40.50.200:FF:000007">
    <property type="entry name" value="Subtilisin-like serine protease"/>
    <property type="match status" value="1"/>
</dbReference>
<dbReference type="Gene3D" id="3.40.50.200">
    <property type="entry name" value="Peptidase S8/S53 domain"/>
    <property type="match status" value="1"/>
</dbReference>
<gene>
    <name evidence="11" type="ORF">CMUS01_07126</name>
</gene>
<dbReference type="PANTHER" id="PTHR43806">
    <property type="entry name" value="PEPTIDASE S8"/>
    <property type="match status" value="1"/>
</dbReference>
<dbReference type="InterPro" id="IPR023828">
    <property type="entry name" value="Peptidase_S8_Ser-AS"/>
</dbReference>
<dbReference type="OrthoDB" id="206201at2759"/>
<dbReference type="GO" id="GO:0006508">
    <property type="term" value="P:proteolysis"/>
    <property type="evidence" value="ECO:0007669"/>
    <property type="project" value="UniProtKB-KW"/>
</dbReference>
<feature type="active site" description="Charge relay system" evidence="6">
    <location>
        <position position="162"/>
    </location>
</feature>
<dbReference type="SUPFAM" id="SSF52743">
    <property type="entry name" value="Subtilisin-like"/>
    <property type="match status" value="1"/>
</dbReference>
<dbReference type="InterPro" id="IPR050131">
    <property type="entry name" value="Peptidase_S8_subtilisin-like"/>
</dbReference>
<comment type="similarity">
    <text evidence="1 6 7">Belongs to the peptidase S8 family.</text>
</comment>
<dbReference type="AlphaFoldDB" id="A0A8H6KI07"/>
<dbReference type="PROSITE" id="PS00137">
    <property type="entry name" value="SUBTILASE_HIS"/>
    <property type="match status" value="1"/>
</dbReference>
<dbReference type="InterPro" id="IPR036852">
    <property type="entry name" value="Peptidase_S8/S53_dom_sf"/>
</dbReference>
<keyword evidence="12" id="KW-1185">Reference proteome</keyword>
<dbReference type="InterPro" id="IPR000209">
    <property type="entry name" value="Peptidase_S8/S53_dom"/>
</dbReference>
<dbReference type="InterPro" id="IPR022398">
    <property type="entry name" value="Peptidase_S8_His-AS"/>
</dbReference>
<feature type="signal peptide" evidence="8">
    <location>
        <begin position="1"/>
        <end position="20"/>
    </location>
</feature>
<dbReference type="PROSITE" id="PS00136">
    <property type="entry name" value="SUBTILASE_ASP"/>
    <property type="match status" value="1"/>
</dbReference>
<evidence type="ECO:0000256" key="4">
    <source>
        <dbReference type="ARBA" id="ARBA00022801"/>
    </source>
</evidence>
<dbReference type="InterPro" id="IPR015500">
    <property type="entry name" value="Peptidase_S8_subtilisin-rel"/>
</dbReference>
<dbReference type="Pfam" id="PF05922">
    <property type="entry name" value="Inhibitor_I9"/>
    <property type="match status" value="1"/>
</dbReference>
<keyword evidence="3 8" id="KW-0732">Signal</keyword>
<evidence type="ECO:0000256" key="6">
    <source>
        <dbReference type="PROSITE-ProRule" id="PRU01240"/>
    </source>
</evidence>
<dbReference type="InterPro" id="IPR034193">
    <property type="entry name" value="PCSK9_ProteinaseK-like"/>
</dbReference>
<dbReference type="SUPFAM" id="SSF54897">
    <property type="entry name" value="Protease propeptides/inhibitors"/>
    <property type="match status" value="1"/>
</dbReference>
<dbReference type="Proteomes" id="UP000639643">
    <property type="component" value="Unassembled WGS sequence"/>
</dbReference>
<protein>
    <submittedName>
        <fullName evidence="11">Alkaline protease 1-like protein 3</fullName>
    </submittedName>
</protein>
<keyword evidence="2 6" id="KW-0645">Protease</keyword>
<dbReference type="PANTHER" id="PTHR43806:SF58">
    <property type="entry name" value="ALKALINE PROTEASE 1-RELATED"/>
    <property type="match status" value="1"/>
</dbReference>
<name>A0A8H6KI07_9PEZI</name>
<reference evidence="11" key="1">
    <citation type="journal article" date="2020" name="Phytopathology">
        <title>Genome Sequence Resources of Colletotrichum truncatum, C. plurivorum, C. musicola, and C. sojae: Four Species Pathogenic to Soybean (Glycine max).</title>
        <authorList>
            <person name="Rogerio F."/>
            <person name="Boufleur T.R."/>
            <person name="Ciampi-Guillardi M."/>
            <person name="Sukno S.A."/>
            <person name="Thon M.R."/>
            <person name="Massola Junior N.S."/>
            <person name="Baroncelli R."/>
        </authorList>
    </citation>
    <scope>NUCLEOTIDE SEQUENCE</scope>
    <source>
        <strain evidence="11">LFN0074</strain>
    </source>
</reference>
<feature type="active site" description="Charge relay system" evidence="6">
    <location>
        <position position="193"/>
    </location>
</feature>
<evidence type="ECO:0000313" key="11">
    <source>
        <dbReference type="EMBL" id="KAF6831972.1"/>
    </source>
</evidence>
<comment type="caution">
    <text evidence="11">The sequence shown here is derived from an EMBL/GenBank/DDBJ whole genome shotgun (WGS) entry which is preliminary data.</text>
</comment>
<keyword evidence="4 6" id="KW-0378">Hydrolase</keyword>
<dbReference type="PROSITE" id="PS00138">
    <property type="entry name" value="SUBTILASE_SER"/>
    <property type="match status" value="1"/>
</dbReference>
<dbReference type="Pfam" id="PF00082">
    <property type="entry name" value="Peptidase_S8"/>
    <property type="match status" value="1"/>
</dbReference>
<organism evidence="11 12">
    <name type="scientific">Colletotrichum musicola</name>
    <dbReference type="NCBI Taxonomy" id="2175873"/>
    <lineage>
        <taxon>Eukaryota</taxon>
        <taxon>Fungi</taxon>
        <taxon>Dikarya</taxon>
        <taxon>Ascomycota</taxon>
        <taxon>Pezizomycotina</taxon>
        <taxon>Sordariomycetes</taxon>
        <taxon>Hypocreomycetidae</taxon>
        <taxon>Glomerellales</taxon>
        <taxon>Glomerellaceae</taxon>
        <taxon>Colletotrichum</taxon>
        <taxon>Colletotrichum orchidearum species complex</taxon>
    </lineage>
</organism>
<dbReference type="InterPro" id="IPR023827">
    <property type="entry name" value="Peptidase_S8_Asp-AS"/>
</dbReference>
<evidence type="ECO:0000256" key="8">
    <source>
        <dbReference type="SAM" id="SignalP"/>
    </source>
</evidence>
<dbReference type="InterPro" id="IPR010259">
    <property type="entry name" value="S8pro/Inhibitor_I9"/>
</dbReference>
<evidence type="ECO:0000256" key="2">
    <source>
        <dbReference type="ARBA" id="ARBA00022670"/>
    </source>
</evidence>
<keyword evidence="5 6" id="KW-0720">Serine protease</keyword>
<accession>A0A8H6KI07</accession>
<evidence type="ECO:0000256" key="1">
    <source>
        <dbReference type="ARBA" id="ARBA00011073"/>
    </source>
</evidence>
<evidence type="ECO:0000313" key="12">
    <source>
        <dbReference type="Proteomes" id="UP000639643"/>
    </source>
</evidence>
<evidence type="ECO:0000256" key="5">
    <source>
        <dbReference type="ARBA" id="ARBA00022825"/>
    </source>
</evidence>
<evidence type="ECO:0000259" key="9">
    <source>
        <dbReference type="Pfam" id="PF00082"/>
    </source>
</evidence>
<dbReference type="CDD" id="cd04077">
    <property type="entry name" value="Peptidases_S8_PCSK9_ProteinaseK_like"/>
    <property type="match status" value="1"/>
</dbReference>